<dbReference type="GO" id="GO:0005524">
    <property type="term" value="F:ATP binding"/>
    <property type="evidence" value="ECO:0007669"/>
    <property type="project" value="InterPro"/>
</dbReference>
<dbReference type="Gene3D" id="3.40.50.300">
    <property type="entry name" value="P-loop containing nucleotide triphosphate hydrolases"/>
    <property type="match status" value="1"/>
</dbReference>
<evidence type="ECO:0000256" key="3">
    <source>
        <dbReference type="SAM" id="Phobius"/>
    </source>
</evidence>
<keyword evidence="2" id="KW-0460">Magnesium</keyword>
<dbReference type="Pfam" id="PF14363">
    <property type="entry name" value="AAA_assoc"/>
    <property type="match status" value="1"/>
</dbReference>
<dbReference type="InterPro" id="IPR027417">
    <property type="entry name" value="P-loop_NTPase"/>
</dbReference>
<dbReference type="PANTHER" id="PTHR23070">
    <property type="entry name" value="BCS1 AAA-TYPE ATPASE"/>
    <property type="match status" value="1"/>
</dbReference>
<dbReference type="Proteomes" id="UP000775213">
    <property type="component" value="Unassembled WGS sequence"/>
</dbReference>
<dbReference type="InterPro" id="IPR025753">
    <property type="entry name" value="AAA_N_dom"/>
</dbReference>
<evidence type="ECO:0000259" key="5">
    <source>
        <dbReference type="Pfam" id="PF14363"/>
    </source>
</evidence>
<sequence length="559" mass="63164">MKRMAEEVREWQEDCSSLVWLKPQDRKVIEVGAELRTDGEGREPFNSLGVAVGFRHIRSSFMQADSRSITKYKYRLLVFGVFATTIRLSLVMITSSAASFLHAAAALVCIILLLRTILLFKSLLYLLTRYWRWVEDRTQFYQTFKIPRYDNDGLQENPLYRKAAAYIASLPAVEDSDHTDLFSSGIRSNDFSAHLAPGQTVHDSFLHSRLFWTSHPDTGLILRLRRQDRYRVLRPYLQHVENAAVEIEIRRKEIRLYTNFSAHRWGSGVTMTHPATLETVAMDPEVKSRVKVDLESFLKGRNYYARLGRVWKRSYLLQGPPGTGKSSFAAAMARFLCYDVYDLDLSLVSDSADIRSLLLTTTPRSLILVEDLDRYSARSWMLNFMDGVFSCCGEGRVMVYTASGGKGIDDPAVIRPGRVDVRIHFPLCDFMTFKTLASCYLGVKDHKLYTEVEEGFQTGGRISPAEVGEIMIANRGSSTRAIKSVINSLRRSASFGAVEKRIRIMDGVCGVGGIGIRKEGKVRELRKIYSFSRLSSRIRREGRMAVGGSAAAGELEKSS</sequence>
<dbReference type="InterPro" id="IPR003959">
    <property type="entry name" value="ATPase_AAA_core"/>
</dbReference>
<organism evidence="7 8">
    <name type="scientific">Dendrobium chrysotoxum</name>
    <name type="common">Orchid</name>
    <dbReference type="NCBI Taxonomy" id="161865"/>
    <lineage>
        <taxon>Eukaryota</taxon>
        <taxon>Viridiplantae</taxon>
        <taxon>Streptophyta</taxon>
        <taxon>Embryophyta</taxon>
        <taxon>Tracheophyta</taxon>
        <taxon>Spermatophyta</taxon>
        <taxon>Magnoliopsida</taxon>
        <taxon>Liliopsida</taxon>
        <taxon>Asparagales</taxon>
        <taxon>Orchidaceae</taxon>
        <taxon>Epidendroideae</taxon>
        <taxon>Malaxideae</taxon>
        <taxon>Dendrobiinae</taxon>
        <taxon>Dendrobium</taxon>
    </lineage>
</organism>
<protein>
    <recommendedName>
        <fullName evidence="9">AAA+ ATPase domain-containing protein</fullName>
    </recommendedName>
</protein>
<dbReference type="InterPro" id="IPR050747">
    <property type="entry name" value="Mitochondrial_chaperone_BCS1"/>
</dbReference>
<evidence type="ECO:0000259" key="6">
    <source>
        <dbReference type="Pfam" id="PF25568"/>
    </source>
</evidence>
<dbReference type="Pfam" id="PF00004">
    <property type="entry name" value="AAA"/>
    <property type="match status" value="1"/>
</dbReference>
<evidence type="ECO:0000313" key="7">
    <source>
        <dbReference type="EMBL" id="KAH0457076.1"/>
    </source>
</evidence>
<evidence type="ECO:0000313" key="8">
    <source>
        <dbReference type="Proteomes" id="UP000775213"/>
    </source>
</evidence>
<comment type="caution">
    <text evidence="7">The sequence shown here is derived from an EMBL/GenBank/DDBJ whole genome shotgun (WGS) entry which is preliminary data.</text>
</comment>
<dbReference type="InterPro" id="IPR058017">
    <property type="entry name" value="At3g28540-like_C"/>
</dbReference>
<dbReference type="EMBL" id="JAGFBR010000013">
    <property type="protein sequence ID" value="KAH0457076.1"/>
    <property type="molecule type" value="Genomic_DNA"/>
</dbReference>
<dbReference type="SUPFAM" id="SSF52540">
    <property type="entry name" value="P-loop containing nucleoside triphosphate hydrolases"/>
    <property type="match status" value="1"/>
</dbReference>
<feature type="domain" description="AAA+ ATPase At3g28540-like C-terminal" evidence="6">
    <location>
        <begin position="428"/>
        <end position="492"/>
    </location>
</feature>
<evidence type="ECO:0000256" key="1">
    <source>
        <dbReference type="ARBA" id="ARBA00001946"/>
    </source>
</evidence>
<evidence type="ECO:0000256" key="2">
    <source>
        <dbReference type="ARBA" id="ARBA00022842"/>
    </source>
</evidence>
<reference evidence="7 8" key="1">
    <citation type="journal article" date="2021" name="Hortic Res">
        <title>Chromosome-scale assembly of the Dendrobium chrysotoxum genome enhances the understanding of orchid evolution.</title>
        <authorList>
            <person name="Zhang Y."/>
            <person name="Zhang G.Q."/>
            <person name="Zhang D."/>
            <person name="Liu X.D."/>
            <person name="Xu X.Y."/>
            <person name="Sun W.H."/>
            <person name="Yu X."/>
            <person name="Zhu X."/>
            <person name="Wang Z.W."/>
            <person name="Zhao X."/>
            <person name="Zhong W.Y."/>
            <person name="Chen H."/>
            <person name="Yin W.L."/>
            <person name="Huang T."/>
            <person name="Niu S.C."/>
            <person name="Liu Z.J."/>
        </authorList>
    </citation>
    <scope>NUCLEOTIDE SEQUENCE [LARGE SCALE GENOMIC DNA]</scope>
    <source>
        <strain evidence="7">Lindl</strain>
    </source>
</reference>
<dbReference type="Pfam" id="PF25568">
    <property type="entry name" value="AAA_lid_At3g28540"/>
    <property type="match status" value="1"/>
</dbReference>
<feature type="transmembrane region" description="Helical" evidence="3">
    <location>
        <begin position="76"/>
        <end position="98"/>
    </location>
</feature>
<dbReference type="AlphaFoldDB" id="A0AAV7GKT2"/>
<comment type="cofactor">
    <cofactor evidence="1">
        <name>Mg(2+)</name>
        <dbReference type="ChEBI" id="CHEBI:18420"/>
    </cofactor>
</comment>
<keyword evidence="3" id="KW-0472">Membrane</keyword>
<accession>A0AAV7GKT2</accession>
<gene>
    <name evidence="7" type="ORF">IEQ34_014983</name>
</gene>
<keyword evidence="3" id="KW-1133">Transmembrane helix</keyword>
<feature type="domain" description="ATPase AAA-type core" evidence="4">
    <location>
        <begin position="316"/>
        <end position="427"/>
    </location>
</feature>
<evidence type="ECO:0008006" key="9">
    <source>
        <dbReference type="Google" id="ProtNLM"/>
    </source>
</evidence>
<feature type="transmembrane region" description="Helical" evidence="3">
    <location>
        <begin position="104"/>
        <end position="127"/>
    </location>
</feature>
<evidence type="ECO:0000259" key="4">
    <source>
        <dbReference type="Pfam" id="PF00004"/>
    </source>
</evidence>
<feature type="domain" description="AAA-type ATPase N-terminal" evidence="5">
    <location>
        <begin position="125"/>
        <end position="215"/>
    </location>
</feature>
<proteinExistence type="predicted"/>
<name>A0AAV7GKT2_DENCH</name>
<keyword evidence="8" id="KW-1185">Reference proteome</keyword>
<dbReference type="GO" id="GO:0016887">
    <property type="term" value="F:ATP hydrolysis activity"/>
    <property type="evidence" value="ECO:0007669"/>
    <property type="project" value="InterPro"/>
</dbReference>
<keyword evidence="3" id="KW-0812">Transmembrane</keyword>